<accession>A0A5B3FXJ2</accession>
<dbReference type="GO" id="GO:0003677">
    <property type="term" value="F:DNA binding"/>
    <property type="evidence" value="ECO:0007669"/>
    <property type="project" value="UniProtKB-KW"/>
</dbReference>
<evidence type="ECO:0000259" key="5">
    <source>
        <dbReference type="PROSITE" id="PS51898"/>
    </source>
</evidence>
<feature type="coiled-coil region" evidence="4">
    <location>
        <begin position="55"/>
        <end position="82"/>
    </location>
</feature>
<dbReference type="PROSITE" id="PS51898">
    <property type="entry name" value="TYR_RECOMBINASE"/>
    <property type="match status" value="1"/>
</dbReference>
<dbReference type="EMBL" id="VVXK01000029">
    <property type="protein sequence ID" value="KAA2365941.1"/>
    <property type="molecule type" value="Genomic_DNA"/>
</dbReference>
<evidence type="ECO:0000256" key="3">
    <source>
        <dbReference type="ARBA" id="ARBA00023172"/>
    </source>
</evidence>
<protein>
    <submittedName>
        <fullName evidence="6">Site-specific integrase</fullName>
    </submittedName>
</protein>
<gene>
    <name evidence="6" type="ORF">F2Y13_14055</name>
</gene>
<organism evidence="6 7">
    <name type="scientific">Alistipes shahii</name>
    <dbReference type="NCBI Taxonomy" id="328814"/>
    <lineage>
        <taxon>Bacteria</taxon>
        <taxon>Pseudomonadati</taxon>
        <taxon>Bacteroidota</taxon>
        <taxon>Bacteroidia</taxon>
        <taxon>Bacteroidales</taxon>
        <taxon>Rikenellaceae</taxon>
        <taxon>Alistipes</taxon>
    </lineage>
</organism>
<dbReference type="GO" id="GO:0006310">
    <property type="term" value="P:DNA recombination"/>
    <property type="evidence" value="ECO:0007669"/>
    <property type="project" value="UniProtKB-KW"/>
</dbReference>
<keyword evidence="4" id="KW-0175">Coiled coil</keyword>
<dbReference type="InterPro" id="IPR011010">
    <property type="entry name" value="DNA_brk_join_enz"/>
</dbReference>
<evidence type="ECO:0000256" key="4">
    <source>
        <dbReference type="SAM" id="Coils"/>
    </source>
</evidence>
<dbReference type="Proteomes" id="UP000323567">
    <property type="component" value="Unassembled WGS sequence"/>
</dbReference>
<evidence type="ECO:0000256" key="1">
    <source>
        <dbReference type="ARBA" id="ARBA00008857"/>
    </source>
</evidence>
<dbReference type="InterPro" id="IPR002104">
    <property type="entry name" value="Integrase_catalytic"/>
</dbReference>
<reference evidence="6 7" key="1">
    <citation type="journal article" date="2019" name="Nat. Med.">
        <title>A library of human gut bacterial isolates paired with longitudinal multiomics data enables mechanistic microbiome research.</title>
        <authorList>
            <person name="Poyet M."/>
            <person name="Groussin M."/>
            <person name="Gibbons S.M."/>
            <person name="Avila-Pacheco J."/>
            <person name="Jiang X."/>
            <person name="Kearney S.M."/>
            <person name="Perrotta A.R."/>
            <person name="Berdy B."/>
            <person name="Zhao S."/>
            <person name="Lieberman T.D."/>
            <person name="Swanson P.K."/>
            <person name="Smith M."/>
            <person name="Roesemann S."/>
            <person name="Alexander J.E."/>
            <person name="Rich S.A."/>
            <person name="Livny J."/>
            <person name="Vlamakis H."/>
            <person name="Clish C."/>
            <person name="Bullock K."/>
            <person name="Deik A."/>
            <person name="Scott J."/>
            <person name="Pierce K.A."/>
            <person name="Xavier R.J."/>
            <person name="Alm E.J."/>
        </authorList>
    </citation>
    <scope>NUCLEOTIDE SEQUENCE [LARGE SCALE GENOMIC DNA]</scope>
    <source>
        <strain evidence="6 7">BIOML-A2</strain>
    </source>
</reference>
<evidence type="ECO:0000313" key="7">
    <source>
        <dbReference type="Proteomes" id="UP000323567"/>
    </source>
</evidence>
<dbReference type="InterPro" id="IPR010998">
    <property type="entry name" value="Integrase_recombinase_N"/>
</dbReference>
<proteinExistence type="inferred from homology"/>
<comment type="caution">
    <text evidence="6">The sequence shown here is derived from an EMBL/GenBank/DDBJ whole genome shotgun (WGS) entry which is preliminary data.</text>
</comment>
<dbReference type="AlphaFoldDB" id="A0A5B3FXJ2"/>
<dbReference type="Pfam" id="PF17293">
    <property type="entry name" value="Arm-DNA-bind_5"/>
    <property type="match status" value="1"/>
</dbReference>
<feature type="domain" description="Tyr recombinase" evidence="5">
    <location>
        <begin position="219"/>
        <end position="395"/>
    </location>
</feature>
<dbReference type="GO" id="GO:0015074">
    <property type="term" value="P:DNA integration"/>
    <property type="evidence" value="ECO:0007669"/>
    <property type="project" value="InterPro"/>
</dbReference>
<keyword evidence="3" id="KW-0233">DNA recombination</keyword>
<comment type="similarity">
    <text evidence="1">Belongs to the 'phage' integrase family.</text>
</comment>
<dbReference type="SUPFAM" id="SSF56349">
    <property type="entry name" value="DNA breaking-rejoining enzymes"/>
    <property type="match status" value="1"/>
</dbReference>
<dbReference type="InterPro" id="IPR025269">
    <property type="entry name" value="SAM-like_dom"/>
</dbReference>
<dbReference type="InterPro" id="IPR050090">
    <property type="entry name" value="Tyrosine_recombinase_XerCD"/>
</dbReference>
<dbReference type="Pfam" id="PF00589">
    <property type="entry name" value="Phage_integrase"/>
    <property type="match status" value="1"/>
</dbReference>
<name>A0A5B3FXJ2_9BACT</name>
<dbReference type="InterPro" id="IPR035386">
    <property type="entry name" value="Arm-DNA-bind_5"/>
</dbReference>
<keyword evidence="2" id="KW-0238">DNA-binding</keyword>
<dbReference type="RefSeq" id="WP_149887845.1">
    <property type="nucleotide sequence ID" value="NZ_VVXK01000029.1"/>
</dbReference>
<dbReference type="CDD" id="cd01185">
    <property type="entry name" value="INTN1_C_like"/>
    <property type="match status" value="1"/>
</dbReference>
<sequence length="409" mass="46955">MQRSTFKVLFYVKRQSEKSGQVPIMGRITINGTMSQFSCKLTVRSSLWDAKANKAAGKSLEAQRLNEKLENIKTNIGKQYQRLCDRDSYVTAEKVRNAFLGMGDDCRLLLQTFDEYLAGFLERVGKDRAYSSYEDYCKRRRRLASFLEYEYRVKDIAFKELKRDFIEKFVVYLSSVQGMRSGTIHSTIKKLKLMTYTAYKNGWIPADPFTGFYVKAEYAERRYLSASELQAVMDVKLPNYRTGINRDAFVFCAFTGLSHADVVKLTHADIHTDDNGERWIIDRRQKTGTQFRVKLLPVAAMLYDRYKDLRLAGDKVFPLKGTYNTLNMSLRHVARHAGLSFNPTIHCARHTFATTVTLTQGVPLETVSKMLGHKRITTTQIYARITNDKIGQDMAALSEKLDSVFKIAQ</sequence>
<evidence type="ECO:0000256" key="2">
    <source>
        <dbReference type="ARBA" id="ARBA00023125"/>
    </source>
</evidence>
<dbReference type="InterPro" id="IPR013762">
    <property type="entry name" value="Integrase-like_cat_sf"/>
</dbReference>
<dbReference type="Gene3D" id="1.10.443.10">
    <property type="entry name" value="Intergrase catalytic core"/>
    <property type="match status" value="1"/>
</dbReference>
<evidence type="ECO:0000313" key="6">
    <source>
        <dbReference type="EMBL" id="KAA2365941.1"/>
    </source>
</evidence>
<dbReference type="PANTHER" id="PTHR30349">
    <property type="entry name" value="PHAGE INTEGRASE-RELATED"/>
    <property type="match status" value="1"/>
</dbReference>
<dbReference type="Gene3D" id="1.10.150.130">
    <property type="match status" value="1"/>
</dbReference>
<dbReference type="PANTHER" id="PTHR30349:SF64">
    <property type="entry name" value="PROPHAGE INTEGRASE INTD-RELATED"/>
    <property type="match status" value="1"/>
</dbReference>
<dbReference type="Pfam" id="PF13102">
    <property type="entry name" value="Phage_int_SAM_5"/>
    <property type="match status" value="1"/>
</dbReference>